<comment type="caution">
    <text evidence="1">The sequence shown here is derived from an EMBL/GenBank/DDBJ whole genome shotgun (WGS) entry which is preliminary data.</text>
</comment>
<sequence>MQLPIFDDLVEEQLKVYEYTPAQSMLVVGPPGSGKTSMAIWRARVMVSPDLNLNVALITKNRLLSAVAGQLARENNNAGIETATMHSFVARDYSRRIGGMIPSVARFKYDWEQIFSDYEKAEIEPILDNLIIDEGQNLPIQFFHWAKRYGAKHLSVFADEHQTTENDGISIRELQHVGFRKVFPLLVNHRNTKNIATLVGCFHSDRKIPQASPKRGLGAPPSLLEVDTWEEFADLVAARFKNRREAIGVIVHFVSEVNAMQTLLKARLPETRVDAYTNKTRKGEELAIEMRVPGVTIISGESAIGLEFDALYLQDLSRSLPIVDPLQQRRLYMLCARAREMLFLVNGPTKLSKVQLESLPSPPILER</sequence>
<dbReference type="Pfam" id="PF13245">
    <property type="entry name" value="AAA_19"/>
    <property type="match status" value="1"/>
</dbReference>
<dbReference type="RefSeq" id="WP_152839191.1">
    <property type="nucleotide sequence ID" value="NZ_WHUG01000006.1"/>
</dbReference>
<proteinExistence type="predicted"/>
<dbReference type="AlphaFoldDB" id="A0A6A7N4K6"/>
<evidence type="ECO:0000313" key="1">
    <source>
        <dbReference type="EMBL" id="MQA39956.1"/>
    </source>
</evidence>
<name>A0A6A7N4K6_9BURK</name>
<organism evidence="1 2">
    <name type="scientific">Rugamonas aquatica</name>
    <dbReference type="NCBI Taxonomy" id="2743357"/>
    <lineage>
        <taxon>Bacteria</taxon>
        <taxon>Pseudomonadati</taxon>
        <taxon>Pseudomonadota</taxon>
        <taxon>Betaproteobacteria</taxon>
        <taxon>Burkholderiales</taxon>
        <taxon>Oxalobacteraceae</taxon>
        <taxon>Telluria group</taxon>
        <taxon>Rugamonas</taxon>
    </lineage>
</organism>
<dbReference type="Gene3D" id="3.40.50.300">
    <property type="entry name" value="P-loop containing nucleotide triphosphate hydrolases"/>
    <property type="match status" value="2"/>
</dbReference>
<reference evidence="1 2" key="1">
    <citation type="submission" date="2019-10" db="EMBL/GenBank/DDBJ databases">
        <title>Two novel species isolated from a subtropical stream in China.</title>
        <authorList>
            <person name="Lu H."/>
        </authorList>
    </citation>
    <scope>NUCLEOTIDE SEQUENCE [LARGE SCALE GENOMIC DNA]</scope>
    <source>
        <strain evidence="1 2">FT29W</strain>
    </source>
</reference>
<dbReference type="SUPFAM" id="SSF52540">
    <property type="entry name" value="P-loop containing nucleoside triphosphate hydrolases"/>
    <property type="match status" value="1"/>
</dbReference>
<evidence type="ECO:0000313" key="2">
    <source>
        <dbReference type="Proteomes" id="UP000440498"/>
    </source>
</evidence>
<evidence type="ECO:0008006" key="3">
    <source>
        <dbReference type="Google" id="ProtNLM"/>
    </source>
</evidence>
<gene>
    <name evidence="1" type="ORF">GEV02_17540</name>
</gene>
<protein>
    <recommendedName>
        <fullName evidence="3">DNA helicase</fullName>
    </recommendedName>
</protein>
<dbReference type="InterPro" id="IPR027417">
    <property type="entry name" value="P-loop_NTPase"/>
</dbReference>
<accession>A0A6A7N4K6</accession>
<dbReference type="EMBL" id="WHUG01000006">
    <property type="protein sequence ID" value="MQA39956.1"/>
    <property type="molecule type" value="Genomic_DNA"/>
</dbReference>
<keyword evidence="2" id="KW-1185">Reference proteome</keyword>
<dbReference type="Proteomes" id="UP000440498">
    <property type="component" value="Unassembled WGS sequence"/>
</dbReference>